<evidence type="ECO:0000259" key="2">
    <source>
        <dbReference type="PROSITE" id="PS50158"/>
    </source>
</evidence>
<keyword evidence="1" id="KW-0479">Metal-binding</keyword>
<proteinExistence type="predicted"/>
<dbReference type="SMART" id="SM00343">
    <property type="entry name" value="ZnF_C2HC"/>
    <property type="match status" value="2"/>
</dbReference>
<sequence>MISDRSLSLDEEAAMYHAAMFNLSTVETEVKRLPPNPQKISRKQSTNKVSNVICFRCGQMGHISAQCHEELPTLQSIEAEVMNDVDEVIEQLMKEPGYYNDEAGPYKVTALSPVKHDKSWSNGVFCLNCGEFGHQHNHCQRSNYATLANELGKYYTNNFTHPNKPVADIEELFEDLY</sequence>
<dbReference type="KEGG" id="tva:4754865"/>
<dbReference type="Pfam" id="PF00098">
    <property type="entry name" value="zf-CCHC"/>
    <property type="match status" value="1"/>
</dbReference>
<dbReference type="InterPro" id="IPR036875">
    <property type="entry name" value="Znf_CCHC_sf"/>
</dbReference>
<dbReference type="Proteomes" id="UP000001542">
    <property type="component" value="Unassembled WGS sequence"/>
</dbReference>
<keyword evidence="4" id="KW-1185">Reference proteome</keyword>
<accession>A2FDD6</accession>
<dbReference type="InterPro" id="IPR001878">
    <property type="entry name" value="Znf_CCHC"/>
</dbReference>
<evidence type="ECO:0000313" key="3">
    <source>
        <dbReference type="EMBL" id="EAX97087.1"/>
    </source>
</evidence>
<dbReference type="GO" id="GO:0008270">
    <property type="term" value="F:zinc ion binding"/>
    <property type="evidence" value="ECO:0007669"/>
    <property type="project" value="UniProtKB-KW"/>
</dbReference>
<dbReference type="GO" id="GO:0003727">
    <property type="term" value="F:single-stranded RNA binding"/>
    <property type="evidence" value="ECO:0000318"/>
    <property type="project" value="GO_Central"/>
</dbReference>
<dbReference type="AlphaFoldDB" id="A2FDD6"/>
<gene>
    <name evidence="3" type="ORF">TVAG_086260</name>
</gene>
<name>A2FDD6_TRIV3</name>
<dbReference type="InParanoid" id="A2FDD6"/>
<evidence type="ECO:0000256" key="1">
    <source>
        <dbReference type="PROSITE-ProRule" id="PRU00047"/>
    </source>
</evidence>
<dbReference type="GO" id="GO:2000767">
    <property type="term" value="P:positive regulation of cytoplasmic translation"/>
    <property type="evidence" value="ECO:0000318"/>
    <property type="project" value="GO_Central"/>
</dbReference>
<dbReference type="RefSeq" id="XP_001310017.1">
    <property type="nucleotide sequence ID" value="XM_001310016.1"/>
</dbReference>
<dbReference type="GO" id="GO:0003729">
    <property type="term" value="F:mRNA binding"/>
    <property type="evidence" value="ECO:0000318"/>
    <property type="project" value="GO_Central"/>
</dbReference>
<organism evidence="3 4">
    <name type="scientific">Trichomonas vaginalis (strain ATCC PRA-98 / G3)</name>
    <dbReference type="NCBI Taxonomy" id="412133"/>
    <lineage>
        <taxon>Eukaryota</taxon>
        <taxon>Metamonada</taxon>
        <taxon>Parabasalia</taxon>
        <taxon>Trichomonadida</taxon>
        <taxon>Trichomonadidae</taxon>
        <taxon>Trichomonas</taxon>
    </lineage>
</organism>
<reference evidence="3" key="2">
    <citation type="journal article" date="2007" name="Science">
        <title>Draft genome sequence of the sexually transmitted pathogen Trichomonas vaginalis.</title>
        <authorList>
            <person name="Carlton J.M."/>
            <person name="Hirt R.P."/>
            <person name="Silva J.C."/>
            <person name="Delcher A.L."/>
            <person name="Schatz M."/>
            <person name="Zhao Q."/>
            <person name="Wortman J.R."/>
            <person name="Bidwell S.L."/>
            <person name="Alsmark U.C.M."/>
            <person name="Besteiro S."/>
            <person name="Sicheritz-Ponten T."/>
            <person name="Noel C.J."/>
            <person name="Dacks J.B."/>
            <person name="Foster P.G."/>
            <person name="Simillion C."/>
            <person name="Van de Peer Y."/>
            <person name="Miranda-Saavedra D."/>
            <person name="Barton G.J."/>
            <person name="Westrop G.D."/>
            <person name="Mueller S."/>
            <person name="Dessi D."/>
            <person name="Fiori P.L."/>
            <person name="Ren Q."/>
            <person name="Paulsen I."/>
            <person name="Zhang H."/>
            <person name="Bastida-Corcuera F.D."/>
            <person name="Simoes-Barbosa A."/>
            <person name="Brown M.T."/>
            <person name="Hayes R.D."/>
            <person name="Mukherjee M."/>
            <person name="Okumura C.Y."/>
            <person name="Schneider R."/>
            <person name="Smith A.J."/>
            <person name="Vanacova S."/>
            <person name="Villalvazo M."/>
            <person name="Haas B.J."/>
            <person name="Pertea M."/>
            <person name="Feldblyum T.V."/>
            <person name="Utterback T.R."/>
            <person name="Shu C.L."/>
            <person name="Osoegawa K."/>
            <person name="de Jong P.J."/>
            <person name="Hrdy I."/>
            <person name="Horvathova L."/>
            <person name="Zubacova Z."/>
            <person name="Dolezal P."/>
            <person name="Malik S.B."/>
            <person name="Logsdon J.M. Jr."/>
            <person name="Henze K."/>
            <person name="Gupta A."/>
            <person name="Wang C.C."/>
            <person name="Dunne R.L."/>
            <person name="Upcroft J.A."/>
            <person name="Upcroft P."/>
            <person name="White O."/>
            <person name="Salzberg S.L."/>
            <person name="Tang P."/>
            <person name="Chiu C.-H."/>
            <person name="Lee Y.-S."/>
            <person name="Embley T.M."/>
            <person name="Coombs G.H."/>
            <person name="Mottram J.C."/>
            <person name="Tachezy J."/>
            <person name="Fraser-Liggett C.M."/>
            <person name="Johnson P.J."/>
        </authorList>
    </citation>
    <scope>NUCLEOTIDE SEQUENCE [LARGE SCALE GENOMIC DNA]</scope>
    <source>
        <strain evidence="3">G3</strain>
    </source>
</reference>
<dbReference type="GO" id="GO:0045182">
    <property type="term" value="F:translation regulator activity"/>
    <property type="evidence" value="ECO:0000318"/>
    <property type="project" value="GO_Central"/>
</dbReference>
<dbReference type="VEuPathDB" id="TrichDB:TVAGG3_0526190"/>
<feature type="domain" description="CCHC-type" evidence="2">
    <location>
        <begin position="54"/>
        <end position="67"/>
    </location>
</feature>
<evidence type="ECO:0000313" key="4">
    <source>
        <dbReference type="Proteomes" id="UP000001542"/>
    </source>
</evidence>
<dbReference type="SUPFAM" id="SSF57756">
    <property type="entry name" value="Retrovirus zinc finger-like domains"/>
    <property type="match status" value="2"/>
</dbReference>
<dbReference type="PROSITE" id="PS50158">
    <property type="entry name" value="ZF_CCHC"/>
    <property type="match status" value="2"/>
</dbReference>
<dbReference type="VEuPathDB" id="TrichDB:TVAG_086260"/>
<dbReference type="EMBL" id="DS113730">
    <property type="protein sequence ID" value="EAX97087.1"/>
    <property type="molecule type" value="Genomic_DNA"/>
</dbReference>
<reference evidence="3" key="1">
    <citation type="submission" date="2006-10" db="EMBL/GenBank/DDBJ databases">
        <authorList>
            <person name="Amadeo P."/>
            <person name="Zhao Q."/>
            <person name="Wortman J."/>
            <person name="Fraser-Liggett C."/>
            <person name="Carlton J."/>
        </authorList>
    </citation>
    <scope>NUCLEOTIDE SEQUENCE</scope>
    <source>
        <strain evidence="3">G3</strain>
    </source>
</reference>
<protein>
    <submittedName>
        <fullName evidence="3">Zinc knuckle family protein</fullName>
    </submittedName>
</protein>
<keyword evidence="1" id="KW-0862">Zinc</keyword>
<dbReference type="Gene3D" id="4.10.60.10">
    <property type="entry name" value="Zinc finger, CCHC-type"/>
    <property type="match status" value="1"/>
</dbReference>
<keyword evidence="1" id="KW-0863">Zinc-finger</keyword>
<dbReference type="OrthoDB" id="116216at2759"/>
<dbReference type="GO" id="GO:0005737">
    <property type="term" value="C:cytoplasm"/>
    <property type="evidence" value="ECO:0000318"/>
    <property type="project" value="GO_Central"/>
</dbReference>
<feature type="domain" description="CCHC-type" evidence="2">
    <location>
        <begin position="126"/>
        <end position="141"/>
    </location>
</feature>